<evidence type="ECO:0000313" key="8">
    <source>
        <dbReference type="EMBL" id="TVU11734.1"/>
    </source>
</evidence>
<dbReference type="EMBL" id="RWGY01000039">
    <property type="protein sequence ID" value="TVU11734.1"/>
    <property type="molecule type" value="Genomic_DNA"/>
</dbReference>
<reference evidence="8 9" key="1">
    <citation type="journal article" date="2019" name="Sci. Rep.">
        <title>A high-quality genome of Eragrostis curvula grass provides insights into Poaceae evolution and supports new strategies to enhance forage quality.</title>
        <authorList>
            <person name="Carballo J."/>
            <person name="Santos B.A.C.M."/>
            <person name="Zappacosta D."/>
            <person name="Garbus I."/>
            <person name="Selva J.P."/>
            <person name="Gallo C.A."/>
            <person name="Diaz A."/>
            <person name="Albertini E."/>
            <person name="Caccamo M."/>
            <person name="Echenique V."/>
        </authorList>
    </citation>
    <scope>NUCLEOTIDE SEQUENCE [LARGE SCALE GENOMIC DNA]</scope>
    <source>
        <strain evidence="9">cv. Victoria</strain>
        <tissue evidence="8">Leaf</tissue>
    </source>
</reference>
<evidence type="ECO:0000259" key="7">
    <source>
        <dbReference type="SMART" id="SM00499"/>
    </source>
</evidence>
<dbReference type="OrthoDB" id="681759at2759"/>
<keyword evidence="3" id="KW-1015">Disulfide bond</keyword>
<dbReference type="InterPro" id="IPR043325">
    <property type="entry name" value="LTSS"/>
</dbReference>
<dbReference type="InterPro" id="IPR016140">
    <property type="entry name" value="Bifunc_inhib/LTP/seed_store"/>
</dbReference>
<dbReference type="PANTHER" id="PTHR33044">
    <property type="entry name" value="BIFUNCTIONAL INHIBITOR/LIPID-TRANSFER PROTEIN/SEED STORAGE 2S ALBUMIN SUPERFAMILY PROTEIN-RELATED"/>
    <property type="match status" value="1"/>
</dbReference>
<protein>
    <recommendedName>
        <fullName evidence="7">Bifunctional inhibitor/plant lipid transfer protein/seed storage helical domain-containing protein</fullName>
    </recommendedName>
</protein>
<evidence type="ECO:0000256" key="5">
    <source>
        <dbReference type="SAM" id="MobiDB-lite"/>
    </source>
</evidence>
<evidence type="ECO:0000256" key="6">
    <source>
        <dbReference type="SAM" id="SignalP"/>
    </source>
</evidence>
<dbReference type="InterPro" id="IPR036312">
    <property type="entry name" value="Bifun_inhib/LTP/seed_sf"/>
</dbReference>
<dbReference type="Gene3D" id="1.10.110.10">
    <property type="entry name" value="Plant lipid-transfer and hydrophobic proteins"/>
    <property type="match status" value="1"/>
</dbReference>
<dbReference type="Gramene" id="TVU11734">
    <property type="protein sequence ID" value="TVU11734"/>
    <property type="gene ID" value="EJB05_45336"/>
</dbReference>
<feature type="chain" id="PRO_5023901643" description="Bifunctional inhibitor/plant lipid transfer protein/seed storage helical domain-containing protein" evidence="6">
    <location>
        <begin position="26"/>
        <end position="207"/>
    </location>
</feature>
<evidence type="ECO:0000256" key="4">
    <source>
        <dbReference type="ARBA" id="ARBA00023180"/>
    </source>
</evidence>
<name>A0A5J9TKC4_9POAL</name>
<keyword evidence="9" id="KW-1185">Reference proteome</keyword>
<comment type="similarity">
    <text evidence="1">Belongs to the plant LTP family.</text>
</comment>
<feature type="domain" description="Bifunctional inhibitor/plant lipid transfer protein/seed storage helical" evidence="7">
    <location>
        <begin position="76"/>
        <end position="157"/>
    </location>
</feature>
<comment type="caution">
    <text evidence="8">The sequence shown here is derived from an EMBL/GenBank/DDBJ whole genome shotgun (WGS) entry which is preliminary data.</text>
</comment>
<evidence type="ECO:0000256" key="1">
    <source>
        <dbReference type="ARBA" id="ARBA00009748"/>
    </source>
</evidence>
<keyword evidence="4" id="KW-0325">Glycoprotein</keyword>
<dbReference type="Pfam" id="PF14368">
    <property type="entry name" value="LTP_2"/>
    <property type="match status" value="1"/>
</dbReference>
<dbReference type="CDD" id="cd00010">
    <property type="entry name" value="AAI_LTSS"/>
    <property type="match status" value="1"/>
</dbReference>
<gene>
    <name evidence="8" type="ORF">EJB05_45336</name>
</gene>
<feature type="signal peptide" evidence="6">
    <location>
        <begin position="1"/>
        <end position="25"/>
    </location>
</feature>
<feature type="region of interest" description="Disordered" evidence="5">
    <location>
        <begin position="33"/>
        <end position="74"/>
    </location>
</feature>
<evidence type="ECO:0000313" key="9">
    <source>
        <dbReference type="Proteomes" id="UP000324897"/>
    </source>
</evidence>
<dbReference type="AlphaFoldDB" id="A0A5J9TKC4"/>
<proteinExistence type="inferred from homology"/>
<feature type="non-terminal residue" evidence="8">
    <location>
        <position position="1"/>
    </location>
</feature>
<dbReference type="SUPFAM" id="SSF47699">
    <property type="entry name" value="Bifunctional inhibitor/lipid-transfer protein/seed storage 2S albumin"/>
    <property type="match status" value="1"/>
</dbReference>
<keyword evidence="2 6" id="KW-0732">Signal</keyword>
<evidence type="ECO:0000256" key="2">
    <source>
        <dbReference type="ARBA" id="ARBA00022729"/>
    </source>
</evidence>
<feature type="compositionally biased region" description="Pro residues" evidence="5">
    <location>
        <begin position="42"/>
        <end position="59"/>
    </location>
</feature>
<accession>A0A5J9TKC4</accession>
<dbReference type="SMART" id="SM00499">
    <property type="entry name" value="AAI"/>
    <property type="match status" value="1"/>
</dbReference>
<organism evidence="8 9">
    <name type="scientific">Eragrostis curvula</name>
    <name type="common">weeping love grass</name>
    <dbReference type="NCBI Taxonomy" id="38414"/>
    <lineage>
        <taxon>Eukaryota</taxon>
        <taxon>Viridiplantae</taxon>
        <taxon>Streptophyta</taxon>
        <taxon>Embryophyta</taxon>
        <taxon>Tracheophyta</taxon>
        <taxon>Spermatophyta</taxon>
        <taxon>Magnoliopsida</taxon>
        <taxon>Liliopsida</taxon>
        <taxon>Poales</taxon>
        <taxon>Poaceae</taxon>
        <taxon>PACMAD clade</taxon>
        <taxon>Chloridoideae</taxon>
        <taxon>Eragrostideae</taxon>
        <taxon>Eragrostidinae</taxon>
        <taxon>Eragrostis</taxon>
    </lineage>
</organism>
<sequence length="207" mass="21076">MASSKLIALFFAFAVAAATLPSSEARPQVLKPDCADAGQAPHPSPVPVSPGSPPTPPQAPVVSGGAPPPPPQPTTCLTPLLGMMSCMDYLTNLTVLTPPSSCCDGLKSVIKDAPICLCHGLNGDMNSMLARPIDPVRMMILPITCGAVLPLQTIFSCGSNNNCSAYNAPGPFRSANSVTVEGIVFGTTLSLTVVASGWTVASSSLAV</sequence>
<dbReference type="Proteomes" id="UP000324897">
    <property type="component" value="Chromosome 3"/>
</dbReference>
<evidence type="ECO:0000256" key="3">
    <source>
        <dbReference type="ARBA" id="ARBA00023157"/>
    </source>
</evidence>